<reference evidence="1 3" key="1">
    <citation type="journal article" date="2014" name="Nat. Genet.">
        <title>Genome and transcriptome of the porcine whipworm Trichuris suis.</title>
        <authorList>
            <person name="Jex A.R."/>
            <person name="Nejsum P."/>
            <person name="Schwarz E.M."/>
            <person name="Hu L."/>
            <person name="Young N.D."/>
            <person name="Hall R.S."/>
            <person name="Korhonen P.K."/>
            <person name="Liao S."/>
            <person name="Thamsborg S."/>
            <person name="Xia J."/>
            <person name="Xu P."/>
            <person name="Wang S."/>
            <person name="Scheerlinck J.P."/>
            <person name="Hofmann A."/>
            <person name="Sternberg P.W."/>
            <person name="Wang J."/>
            <person name="Gasser R.B."/>
        </authorList>
    </citation>
    <scope>NUCLEOTIDE SEQUENCE [LARGE SCALE GENOMIC DNA]</scope>
    <source>
        <strain evidence="2">DCEP-RM93F</strain>
        <strain evidence="1">DCEP-RM93M</strain>
    </source>
</reference>
<accession>A0A085LPZ9</accession>
<dbReference type="EMBL" id="KL363342">
    <property type="protein sequence ID" value="KFD47045.1"/>
    <property type="molecule type" value="Genomic_DNA"/>
</dbReference>
<dbReference type="Proteomes" id="UP000030764">
    <property type="component" value="Unassembled WGS sequence"/>
</dbReference>
<sequence>MADGLMVVVCDHLAEMKGIRYWGMGITGGGCTQPCCGFDAELLGDSDDTDWPPVEPSWIMFDAVSGSVSSAVVTCP</sequence>
<dbReference type="Proteomes" id="UP000030758">
    <property type="component" value="Unassembled WGS sequence"/>
</dbReference>
<name>A0A085LPZ9_9BILA</name>
<organism evidence="1 3">
    <name type="scientific">Trichuris suis</name>
    <name type="common">pig whipworm</name>
    <dbReference type="NCBI Taxonomy" id="68888"/>
    <lineage>
        <taxon>Eukaryota</taxon>
        <taxon>Metazoa</taxon>
        <taxon>Ecdysozoa</taxon>
        <taxon>Nematoda</taxon>
        <taxon>Enoplea</taxon>
        <taxon>Dorylaimia</taxon>
        <taxon>Trichinellida</taxon>
        <taxon>Trichuridae</taxon>
        <taxon>Trichuris</taxon>
    </lineage>
</organism>
<dbReference type="EMBL" id="KL367514">
    <property type="protein sequence ID" value="KFD67513.1"/>
    <property type="molecule type" value="Genomic_DNA"/>
</dbReference>
<protein>
    <submittedName>
        <fullName evidence="1">Uncharacterized protein</fullName>
    </submittedName>
</protein>
<evidence type="ECO:0000313" key="2">
    <source>
        <dbReference type="EMBL" id="KFD67513.1"/>
    </source>
</evidence>
<keyword evidence="3" id="KW-1185">Reference proteome</keyword>
<gene>
    <name evidence="1" type="ORF">M513_12088</name>
    <name evidence="2" type="ORF">M514_12088</name>
</gene>
<evidence type="ECO:0000313" key="3">
    <source>
        <dbReference type="Proteomes" id="UP000030764"/>
    </source>
</evidence>
<evidence type="ECO:0000313" key="1">
    <source>
        <dbReference type="EMBL" id="KFD47045.1"/>
    </source>
</evidence>
<proteinExistence type="predicted"/>
<dbReference type="AlphaFoldDB" id="A0A085LPZ9"/>